<evidence type="ECO:0000313" key="1">
    <source>
        <dbReference type="EMBL" id="KAI8012133.1"/>
    </source>
</evidence>
<name>A0ACC0HHI6_9ERIC</name>
<comment type="caution">
    <text evidence="1">The sequence shown here is derived from an EMBL/GenBank/DDBJ whole genome shotgun (WGS) entry which is preliminary data.</text>
</comment>
<gene>
    <name evidence="1" type="ORF">LOK49_LG06G03154</name>
</gene>
<accession>A0ACC0HHI6</accession>
<dbReference type="EMBL" id="CM045762">
    <property type="protein sequence ID" value="KAI8012133.1"/>
    <property type="molecule type" value="Genomic_DNA"/>
</dbReference>
<dbReference type="Proteomes" id="UP001060215">
    <property type="component" value="Chromosome 5"/>
</dbReference>
<evidence type="ECO:0000313" key="2">
    <source>
        <dbReference type="Proteomes" id="UP001060215"/>
    </source>
</evidence>
<sequence>MLDVDDDGNISRDDLRSFYSEFSVGGEKAAEEEVIGTMMSVVDSNKDEYVEYGEFEKVLDSRRNGSRGGERLGVMEEAFRVMDRDGDGRVGEEDLRSYLWRAGF</sequence>
<organism evidence="1 2">
    <name type="scientific">Camellia lanceoleosa</name>
    <dbReference type="NCBI Taxonomy" id="1840588"/>
    <lineage>
        <taxon>Eukaryota</taxon>
        <taxon>Viridiplantae</taxon>
        <taxon>Streptophyta</taxon>
        <taxon>Embryophyta</taxon>
        <taxon>Tracheophyta</taxon>
        <taxon>Spermatophyta</taxon>
        <taxon>Magnoliopsida</taxon>
        <taxon>eudicotyledons</taxon>
        <taxon>Gunneridae</taxon>
        <taxon>Pentapetalae</taxon>
        <taxon>asterids</taxon>
        <taxon>Ericales</taxon>
        <taxon>Theaceae</taxon>
        <taxon>Camellia</taxon>
    </lineage>
</organism>
<proteinExistence type="predicted"/>
<protein>
    <submittedName>
        <fullName evidence="1">Calcium-binding protein CP1</fullName>
    </submittedName>
</protein>
<keyword evidence="2" id="KW-1185">Reference proteome</keyword>
<reference evidence="1 2" key="1">
    <citation type="journal article" date="2022" name="Plant J.">
        <title>Chromosome-level genome of Camellia lanceoleosa provides a valuable resource for understanding genome evolution and self-incompatibility.</title>
        <authorList>
            <person name="Gong W."/>
            <person name="Xiao S."/>
            <person name="Wang L."/>
            <person name="Liao Z."/>
            <person name="Chang Y."/>
            <person name="Mo W."/>
            <person name="Hu G."/>
            <person name="Li W."/>
            <person name="Zhao G."/>
            <person name="Zhu H."/>
            <person name="Hu X."/>
            <person name="Ji K."/>
            <person name="Xiang X."/>
            <person name="Song Q."/>
            <person name="Yuan D."/>
            <person name="Jin S."/>
            <person name="Zhang L."/>
        </authorList>
    </citation>
    <scope>NUCLEOTIDE SEQUENCE [LARGE SCALE GENOMIC DNA]</scope>
    <source>
        <strain evidence="1">SQ_2022a</strain>
    </source>
</reference>